<evidence type="ECO:0000313" key="3">
    <source>
        <dbReference type="EnsemblPlants" id="Bo8g100750.1"/>
    </source>
</evidence>
<accession>A0A0D3DVX4</accession>
<dbReference type="STRING" id="109376.A0A0D3DVX4"/>
<dbReference type="HOGENOM" id="CLU_1091292_0_0_1"/>
<protein>
    <recommendedName>
        <fullName evidence="2">VQ domain-containing protein</fullName>
    </recommendedName>
</protein>
<dbReference type="EnsemblPlants" id="Bo8g100750.1">
    <property type="protein sequence ID" value="Bo8g100750.1"/>
    <property type="gene ID" value="Bo8g100750"/>
</dbReference>
<dbReference type="AlphaFoldDB" id="A0A0D3DVX4"/>
<dbReference type="OMA" id="EHNEWHE"/>
<dbReference type="Proteomes" id="UP000032141">
    <property type="component" value="Chromosome C8"/>
</dbReference>
<dbReference type="InterPro" id="IPR039610">
    <property type="entry name" value="VQ29"/>
</dbReference>
<organism evidence="3 4">
    <name type="scientific">Brassica oleracea var. oleracea</name>
    <dbReference type="NCBI Taxonomy" id="109376"/>
    <lineage>
        <taxon>Eukaryota</taxon>
        <taxon>Viridiplantae</taxon>
        <taxon>Streptophyta</taxon>
        <taxon>Embryophyta</taxon>
        <taxon>Tracheophyta</taxon>
        <taxon>Spermatophyta</taxon>
        <taxon>Magnoliopsida</taxon>
        <taxon>eudicotyledons</taxon>
        <taxon>Gunneridae</taxon>
        <taxon>Pentapetalae</taxon>
        <taxon>rosids</taxon>
        <taxon>malvids</taxon>
        <taxon>Brassicales</taxon>
        <taxon>Brassicaceae</taxon>
        <taxon>Brassiceae</taxon>
        <taxon>Brassica</taxon>
    </lineage>
</organism>
<sequence>MEATSQPCFSHNYRRSSENYNSSLHSTRKQPAKPWKRPVTASLQRMHPRVYRVEPVNFKELVQSLTGAPQDHERDQVHQVETKPLLKMQHGLVEVRQPLKIFHETTTQENPVAFDLSPSSSRFWEAFPLLSPANLSRCSSLAATCEEKARLCLNQIQADDDRVMFIELNAESSQKHFINAAIAEHNEWHEFEKPQEPNEGDLIPNLISKPSVHRHPPIIDIGECHGNFTKRQHRSTASCYNSARSKASYTDWRKG</sequence>
<evidence type="ECO:0000259" key="2">
    <source>
        <dbReference type="Pfam" id="PF05678"/>
    </source>
</evidence>
<proteinExistence type="predicted"/>
<evidence type="ECO:0000256" key="1">
    <source>
        <dbReference type="SAM" id="MobiDB-lite"/>
    </source>
</evidence>
<dbReference type="Pfam" id="PF05678">
    <property type="entry name" value="VQ"/>
    <property type="match status" value="1"/>
</dbReference>
<feature type="region of interest" description="Disordered" evidence="1">
    <location>
        <begin position="1"/>
        <end position="37"/>
    </location>
</feature>
<dbReference type="PANTHER" id="PTHR34794:SF1">
    <property type="entry name" value="OS10G0101800 PROTEIN"/>
    <property type="match status" value="1"/>
</dbReference>
<dbReference type="Gramene" id="Bo8g100750.1">
    <property type="protein sequence ID" value="Bo8g100750.1"/>
    <property type="gene ID" value="Bo8g100750"/>
</dbReference>
<feature type="domain" description="VQ" evidence="2">
    <location>
        <begin position="45"/>
        <end position="71"/>
    </location>
</feature>
<reference evidence="3 4" key="1">
    <citation type="journal article" date="2014" name="Genome Biol.">
        <title>Transcriptome and methylome profiling reveals relics of genome dominance in the mesopolyploid Brassica oleracea.</title>
        <authorList>
            <person name="Parkin I.A."/>
            <person name="Koh C."/>
            <person name="Tang H."/>
            <person name="Robinson S.J."/>
            <person name="Kagale S."/>
            <person name="Clarke W.E."/>
            <person name="Town C.D."/>
            <person name="Nixon J."/>
            <person name="Krishnakumar V."/>
            <person name="Bidwell S.L."/>
            <person name="Denoeud F."/>
            <person name="Belcram H."/>
            <person name="Links M.G."/>
            <person name="Just J."/>
            <person name="Clarke C."/>
            <person name="Bender T."/>
            <person name="Huebert T."/>
            <person name="Mason A.S."/>
            <person name="Pires J.C."/>
            <person name="Barker G."/>
            <person name="Moore J."/>
            <person name="Walley P.G."/>
            <person name="Manoli S."/>
            <person name="Batley J."/>
            <person name="Edwards D."/>
            <person name="Nelson M.N."/>
            <person name="Wang X."/>
            <person name="Paterson A.H."/>
            <person name="King G."/>
            <person name="Bancroft I."/>
            <person name="Chalhoub B."/>
            <person name="Sharpe A.G."/>
        </authorList>
    </citation>
    <scope>NUCLEOTIDE SEQUENCE</scope>
    <source>
        <strain evidence="3 4">cv. TO1000</strain>
    </source>
</reference>
<dbReference type="eggNOG" id="ENOG502SAQX">
    <property type="taxonomic scope" value="Eukaryota"/>
</dbReference>
<evidence type="ECO:0000313" key="4">
    <source>
        <dbReference type="Proteomes" id="UP000032141"/>
    </source>
</evidence>
<dbReference type="PANTHER" id="PTHR34794">
    <property type="entry name" value="EXPRESSED PROTEIN"/>
    <property type="match status" value="1"/>
</dbReference>
<dbReference type="InterPro" id="IPR008889">
    <property type="entry name" value="VQ"/>
</dbReference>
<name>A0A0D3DVX4_BRAOL</name>
<reference evidence="3" key="2">
    <citation type="submission" date="2015-03" db="UniProtKB">
        <authorList>
            <consortium name="EnsemblPlants"/>
        </authorList>
    </citation>
    <scope>IDENTIFICATION</scope>
</reference>
<keyword evidence="4" id="KW-1185">Reference proteome</keyword>
<feature type="compositionally biased region" description="Basic residues" evidence="1">
    <location>
        <begin position="26"/>
        <end position="36"/>
    </location>
</feature>